<organism evidence="3 4">
    <name type="scientific">Adhaeribacter radiodurans</name>
    <dbReference type="NCBI Taxonomy" id="2745197"/>
    <lineage>
        <taxon>Bacteria</taxon>
        <taxon>Pseudomonadati</taxon>
        <taxon>Bacteroidota</taxon>
        <taxon>Cytophagia</taxon>
        <taxon>Cytophagales</taxon>
        <taxon>Hymenobacteraceae</taxon>
        <taxon>Adhaeribacter</taxon>
    </lineage>
</organism>
<reference evidence="3 4" key="1">
    <citation type="submission" date="2020-06" db="EMBL/GenBank/DDBJ databases">
        <authorList>
            <person name="Hwang Y.J."/>
        </authorList>
    </citation>
    <scope>NUCLEOTIDE SEQUENCE [LARGE SCALE GENOMIC DNA]</scope>
    <source>
        <strain evidence="3 4">KUDC8001</strain>
    </source>
</reference>
<dbReference type="Proteomes" id="UP000514509">
    <property type="component" value="Chromosome"/>
</dbReference>
<evidence type="ECO:0000256" key="1">
    <source>
        <dbReference type="ARBA" id="ARBA00008791"/>
    </source>
</evidence>
<dbReference type="Gene3D" id="3.40.50.12370">
    <property type="match status" value="1"/>
</dbReference>
<proteinExistence type="inferred from homology"/>
<dbReference type="Pfam" id="PF00582">
    <property type="entry name" value="Usp"/>
    <property type="match status" value="1"/>
</dbReference>
<dbReference type="RefSeq" id="WP_182413867.1">
    <property type="nucleotide sequence ID" value="NZ_CP055153.1"/>
</dbReference>
<dbReference type="AlphaFoldDB" id="A0A7L7L1J7"/>
<protein>
    <submittedName>
        <fullName evidence="3">Universal stress protein</fullName>
    </submittedName>
</protein>
<keyword evidence="4" id="KW-1185">Reference proteome</keyword>
<dbReference type="CDD" id="cd00293">
    <property type="entry name" value="USP-like"/>
    <property type="match status" value="1"/>
</dbReference>
<evidence type="ECO:0000313" key="3">
    <source>
        <dbReference type="EMBL" id="QMU26663.1"/>
    </source>
</evidence>
<dbReference type="EMBL" id="CP055153">
    <property type="protein sequence ID" value="QMU26663.1"/>
    <property type="molecule type" value="Genomic_DNA"/>
</dbReference>
<feature type="domain" description="UspA" evidence="2">
    <location>
        <begin position="1"/>
        <end position="141"/>
    </location>
</feature>
<accession>A0A7L7L1J7</accession>
<reference evidence="3 4" key="2">
    <citation type="submission" date="2020-08" db="EMBL/GenBank/DDBJ databases">
        <title>Adhaeribacter dokdonensis sp. nov., isolated from the rhizosphere of Elymus tsukushiensis, a plant native to the Dokdo Islands, Republic of Korea.</title>
        <authorList>
            <person name="Ghim S.Y."/>
        </authorList>
    </citation>
    <scope>NUCLEOTIDE SEQUENCE [LARGE SCALE GENOMIC DNA]</scope>
    <source>
        <strain evidence="3 4">KUDC8001</strain>
    </source>
</reference>
<dbReference type="PANTHER" id="PTHR46268">
    <property type="entry name" value="STRESS RESPONSE PROTEIN NHAX"/>
    <property type="match status" value="1"/>
</dbReference>
<dbReference type="InterPro" id="IPR006016">
    <property type="entry name" value="UspA"/>
</dbReference>
<evidence type="ECO:0000259" key="2">
    <source>
        <dbReference type="Pfam" id="PF00582"/>
    </source>
</evidence>
<sequence>MKTILVPTDFSETATNALQYAAAIASQVKGKLIIATIINLPVAPVLSEVINPSLVSLEEDYNKELSRLAENLREKCNHQFEVETICQYGFLLADLNEIVKAEAVDLVVMGTKGATNLLDKLVGTNTSEYIKMATCPVLVIPSGATYTGIKNIAYASDFESEEKIVLQQLFGIAEPFQAQVAIVNVQTNYQLDIVPDKEIIQDIKKNFPDKNFRFAQVQKSKVVAGLYEFIQENPVEVLAVAIQQQGVVEDLFHSSISKQLVQQTKLPLLTLPTKPYRKSGIRSIAQKQPAIKVN</sequence>
<dbReference type="PRINTS" id="PR01438">
    <property type="entry name" value="UNVRSLSTRESS"/>
</dbReference>
<dbReference type="SUPFAM" id="SSF52402">
    <property type="entry name" value="Adenine nucleotide alpha hydrolases-like"/>
    <property type="match status" value="2"/>
</dbReference>
<comment type="similarity">
    <text evidence="1">Belongs to the universal stress protein A family.</text>
</comment>
<gene>
    <name evidence="3" type="ORF">HUW48_00840</name>
</gene>
<evidence type="ECO:0000313" key="4">
    <source>
        <dbReference type="Proteomes" id="UP000514509"/>
    </source>
</evidence>
<dbReference type="InterPro" id="IPR006015">
    <property type="entry name" value="Universal_stress_UspA"/>
</dbReference>
<name>A0A7L7L1J7_9BACT</name>
<dbReference type="PANTHER" id="PTHR46268:SF6">
    <property type="entry name" value="UNIVERSAL STRESS PROTEIN UP12"/>
    <property type="match status" value="1"/>
</dbReference>
<dbReference type="KEGG" id="add:HUW48_00840"/>